<dbReference type="InterPro" id="IPR042099">
    <property type="entry name" value="ANL_N_sf"/>
</dbReference>
<dbReference type="EMBL" id="JBHSLC010000113">
    <property type="protein sequence ID" value="MFC5359408.1"/>
    <property type="molecule type" value="Genomic_DNA"/>
</dbReference>
<dbReference type="InterPro" id="IPR020845">
    <property type="entry name" value="AMP-binding_CS"/>
</dbReference>
<evidence type="ECO:0000259" key="2">
    <source>
        <dbReference type="Pfam" id="PF13193"/>
    </source>
</evidence>
<protein>
    <submittedName>
        <fullName evidence="3">AMP-binding protein</fullName>
    </submittedName>
</protein>
<dbReference type="InterPro" id="IPR000873">
    <property type="entry name" value="AMP-dep_synth/lig_dom"/>
</dbReference>
<dbReference type="PANTHER" id="PTHR43767:SF1">
    <property type="entry name" value="NONRIBOSOMAL PEPTIDE SYNTHASE PES1 (EUROFUNG)-RELATED"/>
    <property type="match status" value="1"/>
</dbReference>
<dbReference type="PROSITE" id="PS00455">
    <property type="entry name" value="AMP_BINDING"/>
    <property type="match status" value="1"/>
</dbReference>
<accession>A0ABW0GIL4</accession>
<name>A0ABW0GIL4_9PROT</name>
<comment type="caution">
    <text evidence="3">The sequence shown here is derived from an EMBL/GenBank/DDBJ whole genome shotgun (WGS) entry which is preliminary data.</text>
</comment>
<dbReference type="Gene3D" id="3.30.300.30">
    <property type="match status" value="1"/>
</dbReference>
<dbReference type="PANTHER" id="PTHR43767">
    <property type="entry name" value="LONG-CHAIN-FATTY-ACID--COA LIGASE"/>
    <property type="match status" value="1"/>
</dbReference>
<sequence>MSSQNRIRSLPRTLHSLLEMRASERPDHPFLMASGQTWTFAELDRHASRLAHGLKRRGVGKGDHVLVMMAGSPAYLALWFAVSKLGAVEVPVNGAYRGAMLRHVLQTAQVRLAIVEDAHRAVFLEASDGLVDPAAVLDPDALFTESDEDGPFASADVAAGDPAGIIFTSGTTGPSKGVVMSHRHQMSFGLFFSEITGFRADDVAYNYLPFFHIAAKFLTLGTMLAGGRMALRPVFSLSRFWSDVHEYGVTVCVAVGGLCHLLNSAPERPTDAENPLRLIYAVPVPWEFKERFEARFGLELVEGYGGTESNLVAYSRLGEDTPRGSCGRPSDHFEVVILDEDGHEVPRGEAGEICVRPRHPRTVMTGYLGLPEKTLEAFDGCWLHTGDRAYMNEDGYVFFLDRMKDAIRRRGENISSFEVERMLNAHPDVAESAVVPVPSEVGEDEVKAIVVLREGSRLTPEALLRFAVETMPYFMVPRFVEFRAELPRTPTMKVRKVELRSEGRTDGTWDCEQAGLRITRRGLEPL</sequence>
<proteinExistence type="predicted"/>
<dbReference type="Gene3D" id="3.40.50.12780">
    <property type="entry name" value="N-terminal domain of ligase-like"/>
    <property type="match status" value="1"/>
</dbReference>
<dbReference type="InterPro" id="IPR050237">
    <property type="entry name" value="ATP-dep_AMP-bd_enzyme"/>
</dbReference>
<dbReference type="RefSeq" id="WP_376999408.1">
    <property type="nucleotide sequence ID" value="NZ_JBHSLC010000113.1"/>
</dbReference>
<organism evidence="3 4">
    <name type="scientific">Azospirillum himalayense</name>
    <dbReference type="NCBI Taxonomy" id="654847"/>
    <lineage>
        <taxon>Bacteria</taxon>
        <taxon>Pseudomonadati</taxon>
        <taxon>Pseudomonadota</taxon>
        <taxon>Alphaproteobacteria</taxon>
        <taxon>Rhodospirillales</taxon>
        <taxon>Azospirillaceae</taxon>
        <taxon>Azospirillum</taxon>
    </lineage>
</organism>
<evidence type="ECO:0000259" key="1">
    <source>
        <dbReference type="Pfam" id="PF00501"/>
    </source>
</evidence>
<dbReference type="SUPFAM" id="SSF56801">
    <property type="entry name" value="Acetyl-CoA synthetase-like"/>
    <property type="match status" value="1"/>
</dbReference>
<feature type="domain" description="AMP-dependent synthetase/ligase" evidence="1">
    <location>
        <begin position="19"/>
        <end position="368"/>
    </location>
</feature>
<dbReference type="Pfam" id="PF00501">
    <property type="entry name" value="AMP-binding"/>
    <property type="match status" value="1"/>
</dbReference>
<reference evidence="4" key="1">
    <citation type="journal article" date="2019" name="Int. J. Syst. Evol. Microbiol.">
        <title>The Global Catalogue of Microorganisms (GCM) 10K type strain sequencing project: providing services to taxonomists for standard genome sequencing and annotation.</title>
        <authorList>
            <consortium name="The Broad Institute Genomics Platform"/>
            <consortium name="The Broad Institute Genome Sequencing Center for Infectious Disease"/>
            <person name="Wu L."/>
            <person name="Ma J."/>
        </authorList>
    </citation>
    <scope>NUCLEOTIDE SEQUENCE [LARGE SCALE GENOMIC DNA]</scope>
    <source>
        <strain evidence="4">CCUG 58760</strain>
    </source>
</reference>
<keyword evidence="4" id="KW-1185">Reference proteome</keyword>
<evidence type="ECO:0000313" key="3">
    <source>
        <dbReference type="EMBL" id="MFC5359408.1"/>
    </source>
</evidence>
<dbReference type="InterPro" id="IPR025110">
    <property type="entry name" value="AMP-bd_C"/>
</dbReference>
<feature type="domain" description="AMP-binding enzyme C-terminal" evidence="2">
    <location>
        <begin position="418"/>
        <end position="493"/>
    </location>
</feature>
<gene>
    <name evidence="3" type="ORF">ACFPMG_30875</name>
</gene>
<evidence type="ECO:0000313" key="4">
    <source>
        <dbReference type="Proteomes" id="UP001596166"/>
    </source>
</evidence>
<dbReference type="Proteomes" id="UP001596166">
    <property type="component" value="Unassembled WGS sequence"/>
</dbReference>
<dbReference type="Pfam" id="PF13193">
    <property type="entry name" value="AMP-binding_C"/>
    <property type="match status" value="1"/>
</dbReference>
<dbReference type="InterPro" id="IPR045851">
    <property type="entry name" value="AMP-bd_C_sf"/>
</dbReference>